<dbReference type="EMBL" id="MU839012">
    <property type="protein sequence ID" value="KAK1766246.1"/>
    <property type="molecule type" value="Genomic_DNA"/>
</dbReference>
<accession>A0AAJ0BXS8</accession>
<dbReference type="AlphaFoldDB" id="A0AAJ0BXS8"/>
<gene>
    <name evidence="3" type="ORF">QBC33DRAFT_114915</name>
</gene>
<dbReference type="Proteomes" id="UP001244011">
    <property type="component" value="Unassembled WGS sequence"/>
</dbReference>
<dbReference type="RefSeq" id="XP_060282459.1">
    <property type="nucleotide sequence ID" value="XM_060421932.1"/>
</dbReference>
<evidence type="ECO:0000256" key="2">
    <source>
        <dbReference type="SAM" id="Phobius"/>
    </source>
</evidence>
<proteinExistence type="predicted"/>
<comment type="caution">
    <text evidence="3">The sequence shown here is derived from an EMBL/GenBank/DDBJ whole genome shotgun (WGS) entry which is preliminary data.</text>
</comment>
<organism evidence="3 4">
    <name type="scientific">Phialemonium atrogriseum</name>
    <dbReference type="NCBI Taxonomy" id="1093897"/>
    <lineage>
        <taxon>Eukaryota</taxon>
        <taxon>Fungi</taxon>
        <taxon>Dikarya</taxon>
        <taxon>Ascomycota</taxon>
        <taxon>Pezizomycotina</taxon>
        <taxon>Sordariomycetes</taxon>
        <taxon>Sordariomycetidae</taxon>
        <taxon>Cephalothecales</taxon>
        <taxon>Cephalothecaceae</taxon>
        <taxon>Phialemonium</taxon>
    </lineage>
</organism>
<feature type="region of interest" description="Disordered" evidence="1">
    <location>
        <begin position="1"/>
        <end position="34"/>
    </location>
</feature>
<evidence type="ECO:0000313" key="4">
    <source>
        <dbReference type="Proteomes" id="UP001244011"/>
    </source>
</evidence>
<keyword evidence="2" id="KW-0472">Membrane</keyword>
<dbReference type="GeneID" id="85305119"/>
<keyword evidence="2" id="KW-1133">Transmembrane helix</keyword>
<name>A0AAJ0BXS8_9PEZI</name>
<protein>
    <submittedName>
        <fullName evidence="3">Uncharacterized protein</fullName>
    </submittedName>
</protein>
<feature type="transmembrane region" description="Helical" evidence="2">
    <location>
        <begin position="60"/>
        <end position="79"/>
    </location>
</feature>
<sequence>MSSPDCWPHTQTSGQNLLDTNSFSSRLTDEDPNNHQIYNQHNDRYLLGNKVTRQSKVHTATRRIGFLGNASFVFLLLYLGRRGFPRRDSTSQTPIIYDIYVVLSGNCHQNVLMTLLWFTFLQPKT</sequence>
<evidence type="ECO:0000313" key="3">
    <source>
        <dbReference type="EMBL" id="KAK1766246.1"/>
    </source>
</evidence>
<reference evidence="3" key="1">
    <citation type="submission" date="2023-06" db="EMBL/GenBank/DDBJ databases">
        <title>Genome-scale phylogeny and comparative genomics of the fungal order Sordariales.</title>
        <authorList>
            <consortium name="Lawrence Berkeley National Laboratory"/>
            <person name="Hensen N."/>
            <person name="Bonometti L."/>
            <person name="Westerberg I."/>
            <person name="Brannstrom I.O."/>
            <person name="Guillou S."/>
            <person name="Cros-Aarteil S."/>
            <person name="Calhoun S."/>
            <person name="Haridas S."/>
            <person name="Kuo A."/>
            <person name="Mondo S."/>
            <person name="Pangilinan J."/>
            <person name="Riley R."/>
            <person name="Labutti K."/>
            <person name="Andreopoulos B."/>
            <person name="Lipzen A."/>
            <person name="Chen C."/>
            <person name="Yanf M."/>
            <person name="Daum C."/>
            <person name="Ng V."/>
            <person name="Clum A."/>
            <person name="Steindorff A."/>
            <person name="Ohm R."/>
            <person name="Martin F."/>
            <person name="Silar P."/>
            <person name="Natvig D."/>
            <person name="Lalanne C."/>
            <person name="Gautier V."/>
            <person name="Ament-Velasquez S.L."/>
            <person name="Kruys A."/>
            <person name="Hutchinson M.I."/>
            <person name="Powell A.J."/>
            <person name="Barry K."/>
            <person name="Miller A.N."/>
            <person name="Grigoriev I.V."/>
            <person name="Debuchy R."/>
            <person name="Gladieux P."/>
            <person name="Thoren M.H."/>
            <person name="Johannesson H."/>
        </authorList>
    </citation>
    <scope>NUCLEOTIDE SEQUENCE</scope>
    <source>
        <strain evidence="3">8032-3</strain>
    </source>
</reference>
<keyword evidence="2" id="KW-0812">Transmembrane</keyword>
<evidence type="ECO:0000256" key="1">
    <source>
        <dbReference type="SAM" id="MobiDB-lite"/>
    </source>
</evidence>
<feature type="compositionally biased region" description="Polar residues" evidence="1">
    <location>
        <begin position="1"/>
        <end position="26"/>
    </location>
</feature>
<keyword evidence="4" id="KW-1185">Reference proteome</keyword>
<feature type="transmembrane region" description="Helical" evidence="2">
    <location>
        <begin position="99"/>
        <end position="121"/>
    </location>
</feature>